<dbReference type="FunFam" id="3.30.1370.50:FF:000002">
    <property type="entry name" value="Immunoglobulin mu DNA-binding protein 2"/>
    <property type="match status" value="1"/>
</dbReference>
<dbReference type="PROSITE" id="PS51192">
    <property type="entry name" value="HELICASE_ATP_BIND_1"/>
    <property type="match status" value="1"/>
</dbReference>
<dbReference type="Gene3D" id="1.10.274.30">
    <property type="entry name" value="MRG domain"/>
    <property type="match status" value="1"/>
</dbReference>
<evidence type="ECO:0000256" key="2">
    <source>
        <dbReference type="ARBA" id="ARBA00022741"/>
    </source>
</evidence>
<feature type="region of interest" description="Disordered" evidence="9">
    <location>
        <begin position="362"/>
        <end position="383"/>
    </location>
</feature>
<feature type="compositionally biased region" description="Basic and acidic residues" evidence="9">
    <location>
        <begin position="1101"/>
        <end position="1110"/>
    </location>
</feature>
<evidence type="ECO:0000256" key="4">
    <source>
        <dbReference type="ARBA" id="ARBA00022806"/>
    </source>
</evidence>
<dbReference type="InterPro" id="IPR038217">
    <property type="entry name" value="MRG_C_sf"/>
</dbReference>
<evidence type="ECO:0000256" key="1">
    <source>
        <dbReference type="ARBA" id="ARBA00004123"/>
    </source>
</evidence>
<evidence type="ECO:0000259" key="13">
    <source>
        <dbReference type="PROSITE" id="PS51194"/>
    </source>
</evidence>
<dbReference type="InterPro" id="IPR048333">
    <property type="entry name" value="HA2_WH"/>
</dbReference>
<dbReference type="InterPro" id="IPR059023">
    <property type="entry name" value="RNA_hel_CTD"/>
</dbReference>
<dbReference type="SMART" id="SM00393">
    <property type="entry name" value="R3H"/>
    <property type="match status" value="1"/>
</dbReference>
<dbReference type="InterPro" id="IPR027417">
    <property type="entry name" value="P-loop_NTPase"/>
</dbReference>
<dbReference type="SMART" id="SM00490">
    <property type="entry name" value="HELICc"/>
    <property type="match status" value="1"/>
</dbReference>
<dbReference type="GO" id="GO:0003677">
    <property type="term" value="F:DNA binding"/>
    <property type="evidence" value="ECO:0007669"/>
    <property type="project" value="UniProtKB-ARBA"/>
</dbReference>
<dbReference type="Gene3D" id="3.40.50.300">
    <property type="entry name" value="P-loop containing nucleotide triphosphate hydrolases"/>
    <property type="match status" value="2"/>
</dbReference>
<dbReference type="SMART" id="SM00847">
    <property type="entry name" value="HA2"/>
    <property type="match status" value="1"/>
</dbReference>
<dbReference type="Gene3D" id="3.10.590.10">
    <property type="entry name" value="ph1033 like domains"/>
    <property type="match status" value="1"/>
</dbReference>
<evidence type="ECO:0000259" key="11">
    <source>
        <dbReference type="PROSITE" id="PS51061"/>
    </source>
</evidence>
<dbReference type="Pfam" id="PF00023">
    <property type="entry name" value="Ank"/>
    <property type="match status" value="1"/>
</dbReference>
<dbReference type="PROSITE" id="PS50882">
    <property type="entry name" value="YTH"/>
    <property type="match status" value="1"/>
</dbReference>
<feature type="compositionally biased region" description="Polar residues" evidence="9">
    <location>
        <begin position="362"/>
        <end position="376"/>
    </location>
</feature>
<dbReference type="InterPro" id="IPR026541">
    <property type="entry name" value="MRG_dom"/>
</dbReference>
<feature type="domain" description="Helicase C-terminal" evidence="13">
    <location>
        <begin position="511"/>
        <end position="686"/>
    </location>
</feature>
<gene>
    <name evidence="14" type="ORF">TCMB3V08_LOCUS1085</name>
</gene>
<dbReference type="InterPro" id="IPR014001">
    <property type="entry name" value="Helicase_ATP-bd"/>
</dbReference>
<name>A0A7R9P3C5_TIMCA</name>
<dbReference type="SMART" id="SM00248">
    <property type="entry name" value="ANK"/>
    <property type="match status" value="2"/>
</dbReference>
<evidence type="ECO:0000256" key="9">
    <source>
        <dbReference type="SAM" id="MobiDB-lite"/>
    </source>
</evidence>
<dbReference type="Pfam" id="PF07717">
    <property type="entry name" value="OB_NTP_bind"/>
    <property type="match status" value="1"/>
</dbReference>
<evidence type="ECO:0000256" key="3">
    <source>
        <dbReference type="ARBA" id="ARBA00022801"/>
    </source>
</evidence>
<evidence type="ECO:0000259" key="10">
    <source>
        <dbReference type="PROSITE" id="PS50882"/>
    </source>
</evidence>
<keyword evidence="4" id="KW-0347">Helicase</keyword>
<dbReference type="PROSITE" id="PS50297">
    <property type="entry name" value="ANK_REP_REGION"/>
    <property type="match status" value="1"/>
</dbReference>
<feature type="region of interest" description="Disordered" evidence="9">
    <location>
        <begin position="1101"/>
        <end position="1159"/>
    </location>
</feature>
<dbReference type="GO" id="GO:0005634">
    <property type="term" value="C:nucleus"/>
    <property type="evidence" value="ECO:0007669"/>
    <property type="project" value="UniProtKB-SubCell"/>
</dbReference>
<dbReference type="FunFam" id="1.20.120.1080:FF:000008">
    <property type="entry name" value="probable ATP-dependent RNA helicase YTHDC2"/>
    <property type="match status" value="1"/>
</dbReference>
<evidence type="ECO:0000256" key="5">
    <source>
        <dbReference type="ARBA" id="ARBA00022840"/>
    </source>
</evidence>
<dbReference type="InterPro" id="IPR036770">
    <property type="entry name" value="Ankyrin_rpt-contain_sf"/>
</dbReference>
<dbReference type="InterPro" id="IPR001650">
    <property type="entry name" value="Helicase_C-like"/>
</dbReference>
<proteinExistence type="predicted"/>
<dbReference type="InterPro" id="IPR016197">
    <property type="entry name" value="Chromo-like_dom_sf"/>
</dbReference>
<keyword evidence="8" id="KW-0040">ANK repeat</keyword>
<dbReference type="PROSITE" id="PS50088">
    <property type="entry name" value="ANK_REPEAT"/>
    <property type="match status" value="1"/>
</dbReference>
<protein>
    <submittedName>
        <fullName evidence="14">(California timema) hypothetical protein</fullName>
    </submittedName>
</protein>
<comment type="subcellular location">
    <subcellularLocation>
        <location evidence="1">Nucleus</location>
    </subcellularLocation>
</comment>
<dbReference type="PROSITE" id="PS51194">
    <property type="entry name" value="HELICASE_CTER"/>
    <property type="match status" value="1"/>
</dbReference>
<dbReference type="SUPFAM" id="SSF54160">
    <property type="entry name" value="Chromo domain-like"/>
    <property type="match status" value="1"/>
</dbReference>
<dbReference type="SUPFAM" id="SSF82708">
    <property type="entry name" value="R3H domain"/>
    <property type="match status" value="1"/>
</dbReference>
<dbReference type="InterPro" id="IPR011709">
    <property type="entry name" value="DEAD-box_helicase_OB_fold"/>
</dbReference>
<dbReference type="Pfam" id="PF21010">
    <property type="entry name" value="HA2_C"/>
    <property type="match status" value="1"/>
</dbReference>
<organism evidence="14">
    <name type="scientific">Timema californicum</name>
    <name type="common">California timema</name>
    <name type="synonym">Walking stick</name>
    <dbReference type="NCBI Taxonomy" id="61474"/>
    <lineage>
        <taxon>Eukaryota</taxon>
        <taxon>Metazoa</taxon>
        <taxon>Ecdysozoa</taxon>
        <taxon>Arthropoda</taxon>
        <taxon>Hexapoda</taxon>
        <taxon>Insecta</taxon>
        <taxon>Pterygota</taxon>
        <taxon>Neoptera</taxon>
        <taxon>Polyneoptera</taxon>
        <taxon>Phasmatodea</taxon>
        <taxon>Timematodea</taxon>
        <taxon>Timematoidea</taxon>
        <taxon>Timematidae</taxon>
        <taxon>Timema</taxon>
    </lineage>
</organism>
<dbReference type="InterPro" id="IPR036867">
    <property type="entry name" value="R3H_dom_sf"/>
</dbReference>
<dbReference type="Pfam" id="PF00271">
    <property type="entry name" value="Helicase_C"/>
    <property type="match status" value="1"/>
</dbReference>
<feature type="domain" description="Helicase ATP-binding" evidence="12">
    <location>
        <begin position="176"/>
        <end position="330"/>
    </location>
</feature>
<dbReference type="GO" id="GO:0005524">
    <property type="term" value="F:ATP binding"/>
    <property type="evidence" value="ECO:0007669"/>
    <property type="project" value="UniProtKB-KW"/>
</dbReference>
<dbReference type="Pfam" id="PF05712">
    <property type="entry name" value="MRG"/>
    <property type="match status" value="1"/>
</dbReference>
<feature type="compositionally biased region" description="Low complexity" evidence="9">
    <location>
        <begin position="1121"/>
        <end position="1151"/>
    </location>
</feature>
<feature type="domain" description="R3H" evidence="11">
    <location>
        <begin position="18"/>
        <end position="82"/>
    </location>
</feature>
<dbReference type="CDD" id="cd18791">
    <property type="entry name" value="SF2_C_RHA"/>
    <property type="match status" value="1"/>
</dbReference>
<dbReference type="Pfam" id="PF04408">
    <property type="entry name" value="WHD_HA2"/>
    <property type="match status" value="1"/>
</dbReference>
<dbReference type="GO" id="GO:0004386">
    <property type="term" value="F:helicase activity"/>
    <property type="evidence" value="ECO:0007669"/>
    <property type="project" value="UniProtKB-KW"/>
</dbReference>
<keyword evidence="7" id="KW-0539">Nucleus</keyword>
<dbReference type="Gene3D" id="3.30.1370.50">
    <property type="entry name" value="R3H-like domain"/>
    <property type="match status" value="1"/>
</dbReference>
<dbReference type="PROSITE" id="PS51061">
    <property type="entry name" value="R3H"/>
    <property type="match status" value="1"/>
</dbReference>
<keyword evidence="5" id="KW-0067">ATP-binding</keyword>
<keyword evidence="2" id="KW-0547">Nucleotide-binding</keyword>
<dbReference type="InterPro" id="IPR007275">
    <property type="entry name" value="YTH_domain"/>
</dbReference>
<dbReference type="Gene3D" id="1.20.120.1080">
    <property type="match status" value="1"/>
</dbReference>
<dbReference type="SUPFAM" id="SSF48403">
    <property type="entry name" value="Ankyrin repeat"/>
    <property type="match status" value="1"/>
</dbReference>
<feature type="region of interest" description="Disordered" evidence="9">
    <location>
        <begin position="1453"/>
        <end position="1538"/>
    </location>
</feature>
<evidence type="ECO:0000256" key="6">
    <source>
        <dbReference type="ARBA" id="ARBA00022884"/>
    </source>
</evidence>
<dbReference type="Pfam" id="PF01424">
    <property type="entry name" value="R3H"/>
    <property type="match status" value="1"/>
</dbReference>
<dbReference type="InterPro" id="IPR007502">
    <property type="entry name" value="Helicase-assoc_dom"/>
</dbReference>
<dbReference type="InterPro" id="IPR002110">
    <property type="entry name" value="Ankyrin_rpt"/>
</dbReference>
<dbReference type="SUPFAM" id="SSF52540">
    <property type="entry name" value="P-loop containing nucleoside triphosphate hydrolases"/>
    <property type="match status" value="2"/>
</dbReference>
<sequence>MPRKKQQNRVKSDFDIGEHVRVAVNLALKKFLITNEQKEYEFPSSLTSEERAYIHQLAKDLSLKSKSRGKGATRYLTVYKREGSTIVQADAIFKLSRSSRQNIYQLVQKFPLTNKERQELLPLTERDRIINNEVKDVKTLGRLMNGIPQVPSLSTNQELLPFRQSLPISSMRDEIINIINNNQVVVISGDTGCGKTTQEVALRISHYSLPSSDRMKLSERVSSERDEKVGLSIGYQIRLESRISPKTVLTYCTDGVLLRTLMGGDSTLATITHILVDEIHERNRFCDFLLIALRDALAKFRSLTLVLMSATMDTQVFTKYFNSSPVISVGDDGGCYSTGYMSKTMQIAKKELKSRKDQSSKLETWTKAGTQSSPTAVPQGEKKDRRPILAPILGQQSECVWFILRSLFRNEPNWTRGSWRKWIIASQKHGFKVLPNSFAQLLYLIQSENISVDYQHSETSVTPLMVAAGRGDLNTAEQLLSLGANVNIKASNDWAALDWARNMNQVEMMDLIEAYMIDLTKNYISGAILIFLAGYDDIVTLRERIIAEEKRMQEGGKYWLCVLHSKMQTTDQKLVFRPSPHGTRKIILSTNIAETSITINDVIFVIDAGKVKEKSYDALSGVSMLRPVWISQACALQRKGRAGRTQPGKCYHLFSSARYYAMQKYHTPEILRLPLQELCLHTKLLAPPNTPIADFLAKAIEPPSFVITRNAVQLLKTMDALDAWEDLTELGHHLVDLPVEPRLGKMVLYSVVLKCLDPVLTIVCCLSYRDPFSLPVQPSLKRSANLVKKKLSAGSFSDHMTLLRAFQMWQQARSNGWERAFCDKHFVSAATMEMVVGMRTQLLGQLRALGFVRARGCGDIRDLNTNSENWAVVKAALCAGTYPNLMRVDREHTQLRTQKEFRVNFHPSSVLRECPKSPRTSVASAHNASVENLPSDWLLYEEMSRTGRFCHARCCTLVSPITVAVFAGPTRLPIDAVNAAETVVRGDRAVETESDSEVEERLDGENTMMKLDDWVVFRVDAEGSHLALHLRQKWNSLFLRRMRAPSKPWSQVDEMVLKTLINVLTTEEQSLGLQQPPGVGQRPRAMLIDCYPAGCRRVAEEGEQHDETHLRQGPKTTSVKSGPDSGDLSESSSVKSVDSQTSSPTPSHTSPVASEGTQATTTTAPRYFVIKAGSLKAIETSLNRGVWAFTPNTERKLVRLFKEGKRVVLVFSVQGSGHFQGFAHLSGDKAQPLDPTSDLTGPNLSAPLPVEWVKRANIPFQATRHLLNPYNENRRVQTSRDGQEIEPSIGETLCNLWDKVPPFVPKAALFNSLRNHEQAEGQTSRNSVPTYPQGRPIRGGYQFPLYNPGYHHYMGYPRNHPPKIEGGTSTTSRNEENDDHGVLAVRSTASLSRTSYYEYLSIMKNVLANALVVLSPTAEDGEIEVRISVGWDEWVPEGRVLKYQEINLQKQRELQKAHKANPQKTKKLPKARKSDVASAGGKESEHASAPSAEKTSQGKTGARSASSTSSSVNQDTPPTPSGEQTRKKRGRVEAPVVDVEEPAHVNENLKVIVPQALKDWLVDDWDYVNRQLKLVTLPANPNVDTVVGKFIAYKIKALDSTPDDQCTLIEVMRGIKEYFNIMLGNQLLYKFERPQYSDMLKEYPDLPMSKIYGTAHLLRLFVRLGLMLSYTTFDEGSAQMLLGHIHDFIG</sequence>
<feature type="domain" description="YTH" evidence="10">
    <location>
        <begin position="1165"/>
        <end position="1297"/>
    </location>
</feature>
<dbReference type="Gene3D" id="2.30.30.140">
    <property type="match status" value="1"/>
</dbReference>
<dbReference type="CDD" id="cd21134">
    <property type="entry name" value="YTH"/>
    <property type="match status" value="1"/>
</dbReference>
<reference evidence="14" key="1">
    <citation type="submission" date="2020-11" db="EMBL/GenBank/DDBJ databases">
        <authorList>
            <person name="Tran Van P."/>
        </authorList>
    </citation>
    <scope>NUCLEOTIDE SEQUENCE</scope>
</reference>
<dbReference type="PANTHER" id="PTHR18934">
    <property type="entry name" value="ATP-DEPENDENT RNA HELICASE"/>
    <property type="match status" value="1"/>
</dbReference>
<keyword evidence="3" id="KW-0378">Hydrolase</keyword>
<evidence type="ECO:0000256" key="7">
    <source>
        <dbReference type="ARBA" id="ARBA00023242"/>
    </source>
</evidence>
<evidence type="ECO:0000313" key="14">
    <source>
        <dbReference type="EMBL" id="CAD7568315.1"/>
    </source>
</evidence>
<dbReference type="GO" id="GO:0003723">
    <property type="term" value="F:RNA binding"/>
    <property type="evidence" value="ECO:0007669"/>
    <property type="project" value="UniProtKB-KW"/>
</dbReference>
<feature type="repeat" description="ANK" evidence="8">
    <location>
        <begin position="459"/>
        <end position="491"/>
    </location>
</feature>
<dbReference type="GO" id="GO:0005694">
    <property type="term" value="C:chromosome"/>
    <property type="evidence" value="ECO:0007669"/>
    <property type="project" value="UniProtKB-ARBA"/>
</dbReference>
<evidence type="ECO:0000256" key="8">
    <source>
        <dbReference type="PROSITE-ProRule" id="PRU00023"/>
    </source>
</evidence>
<keyword evidence="6" id="KW-0694">RNA-binding</keyword>
<dbReference type="SMART" id="SM00487">
    <property type="entry name" value="DEXDc"/>
    <property type="match status" value="1"/>
</dbReference>
<dbReference type="EMBL" id="OE179287">
    <property type="protein sequence ID" value="CAD7568315.1"/>
    <property type="molecule type" value="Genomic_DNA"/>
</dbReference>
<dbReference type="PROSITE" id="PS51640">
    <property type="entry name" value="MRG"/>
    <property type="match status" value="1"/>
</dbReference>
<dbReference type="PANTHER" id="PTHR18934:SF213">
    <property type="entry name" value="3'-5' RNA HELICASE YTHDC2"/>
    <property type="match status" value="1"/>
</dbReference>
<dbReference type="InterPro" id="IPR001374">
    <property type="entry name" value="R3H_dom"/>
</dbReference>
<evidence type="ECO:0000259" key="12">
    <source>
        <dbReference type="PROSITE" id="PS51192"/>
    </source>
</evidence>
<accession>A0A7R9P3C5</accession>
<dbReference type="GO" id="GO:0016787">
    <property type="term" value="F:hydrolase activity"/>
    <property type="evidence" value="ECO:0007669"/>
    <property type="project" value="UniProtKB-KW"/>
</dbReference>
<dbReference type="Pfam" id="PF26026">
    <property type="entry name" value="RNA_hel_CTD"/>
    <property type="match status" value="1"/>
</dbReference>
<dbReference type="Pfam" id="PF04146">
    <property type="entry name" value="YTH"/>
    <property type="match status" value="1"/>
</dbReference>
<feature type="compositionally biased region" description="Basic residues" evidence="9">
    <location>
        <begin position="1457"/>
        <end position="1471"/>
    </location>
</feature>